<reference evidence="2" key="2">
    <citation type="journal article" date="2020" name="Microorganisms">
        <title>Osmotic Adaptation and Compatible Solute Biosynthesis of Phototrophic Bacteria as Revealed from Genome Analyses.</title>
        <authorList>
            <person name="Imhoff J.F."/>
            <person name="Rahn T."/>
            <person name="Kunzel S."/>
            <person name="Keller A."/>
            <person name="Neulinger S.C."/>
        </authorList>
    </citation>
    <scope>NUCLEOTIDE SEQUENCE</scope>
    <source>
        <strain evidence="2">DSM 4395</strain>
    </source>
</reference>
<comment type="caution">
    <text evidence="2">The sequence shown here is derived from an EMBL/GenBank/DDBJ whole genome shotgun (WGS) entry which is preliminary data.</text>
</comment>
<reference evidence="2" key="1">
    <citation type="submission" date="2017-05" db="EMBL/GenBank/DDBJ databases">
        <authorList>
            <person name="Imhoff J.F."/>
            <person name="Rahn T."/>
            <person name="Kuenzel S."/>
            <person name="Neulinger S.C."/>
        </authorList>
    </citation>
    <scope>NUCLEOTIDE SEQUENCE</scope>
    <source>
        <strain evidence="2">DSM 4395</strain>
    </source>
</reference>
<accession>A0AAJ0XF93</accession>
<sequence length="155" mass="17263">MTRLQRFLLSLLLFCAASQALADDYAVYTSESGFADVMDGLELAIQQRGMFINNVMHMNEMLERTGADLDLGDTLFDQADSIEFCSAVLSRKMISEDPRRIVNCPFIIAVYTLPGEPETTYVAHRQIPSAETDASPAMQEVATMLEEIAKEAISW</sequence>
<keyword evidence="1" id="KW-0732">Signal</keyword>
<evidence type="ECO:0000313" key="2">
    <source>
        <dbReference type="EMBL" id="MBK5930764.1"/>
    </source>
</evidence>
<feature type="chain" id="PRO_5042502653" evidence="1">
    <location>
        <begin position="23"/>
        <end position="155"/>
    </location>
</feature>
<organism evidence="2 3">
    <name type="scientific">Halochromatium salexigens</name>
    <name type="common">Chromatium salexigens</name>
    <dbReference type="NCBI Taxonomy" id="49447"/>
    <lineage>
        <taxon>Bacteria</taxon>
        <taxon>Pseudomonadati</taxon>
        <taxon>Pseudomonadota</taxon>
        <taxon>Gammaproteobacteria</taxon>
        <taxon>Chromatiales</taxon>
        <taxon>Chromatiaceae</taxon>
        <taxon>Halochromatium</taxon>
    </lineage>
</organism>
<feature type="signal peptide" evidence="1">
    <location>
        <begin position="1"/>
        <end position="22"/>
    </location>
</feature>
<name>A0AAJ0XF93_HALSE</name>
<keyword evidence="3" id="KW-1185">Reference proteome</keyword>
<proteinExistence type="predicted"/>
<gene>
    <name evidence="2" type="ORF">CCR82_09585</name>
</gene>
<dbReference type="Gene3D" id="3.30.310.70">
    <property type="entry name" value="TT1751-like domain"/>
    <property type="match status" value="1"/>
</dbReference>
<dbReference type="Proteomes" id="UP001296967">
    <property type="component" value="Unassembled WGS sequence"/>
</dbReference>
<dbReference type="EMBL" id="NHSF01000056">
    <property type="protein sequence ID" value="MBK5930764.1"/>
    <property type="molecule type" value="Genomic_DNA"/>
</dbReference>
<dbReference type="RefSeq" id="WP_201245487.1">
    <property type="nucleotide sequence ID" value="NZ_NHSF01000056.1"/>
</dbReference>
<protein>
    <submittedName>
        <fullName evidence="2">DUF302 domain-containing protein</fullName>
    </submittedName>
</protein>
<dbReference type="SUPFAM" id="SSF103247">
    <property type="entry name" value="TT1751-like"/>
    <property type="match status" value="1"/>
</dbReference>
<evidence type="ECO:0000313" key="3">
    <source>
        <dbReference type="Proteomes" id="UP001296967"/>
    </source>
</evidence>
<dbReference type="InterPro" id="IPR035923">
    <property type="entry name" value="TT1751-like_sf"/>
</dbReference>
<dbReference type="AlphaFoldDB" id="A0AAJ0XF93"/>
<evidence type="ECO:0000256" key="1">
    <source>
        <dbReference type="SAM" id="SignalP"/>
    </source>
</evidence>